<dbReference type="Gene3D" id="1.10.357.10">
    <property type="entry name" value="Tetracycline Repressor, domain 2"/>
    <property type="match status" value="1"/>
</dbReference>
<evidence type="ECO:0000259" key="5">
    <source>
        <dbReference type="PROSITE" id="PS50977"/>
    </source>
</evidence>
<dbReference type="InterPro" id="IPR025996">
    <property type="entry name" value="MT1864/Rv1816-like_C"/>
</dbReference>
<feature type="domain" description="HTH tetR-type" evidence="5">
    <location>
        <begin position="6"/>
        <end position="66"/>
    </location>
</feature>
<dbReference type="InterPro" id="IPR050109">
    <property type="entry name" value="HTH-type_TetR-like_transc_reg"/>
</dbReference>
<proteinExistence type="predicted"/>
<name>A0A178M0X6_MYCIR</name>
<accession>A0A178M0X6</accession>
<sequence length="224" mass="23948">MSSEHEPMPERLVVAGIRLMERDGLEALSARSVTAEAGTSTMALYTHFGGMSGLLDAIAVEVFVTFTQVLTQVPETDDPVADFLAMGLAYHQFALANPQRYQLIFGATSPSSIAKFRTDITVSGSATNRAEWTASFGALHNAVHRMMDAGRIRDDDELAVAGRLWSINHGAVMLELAGFFGHEGHGLAQILGPLIIDALVGMGDERDAAVRSMETVIASVSDQG</sequence>
<evidence type="ECO:0000256" key="4">
    <source>
        <dbReference type="PROSITE-ProRule" id="PRU00335"/>
    </source>
</evidence>
<dbReference type="SUPFAM" id="SSF48498">
    <property type="entry name" value="Tetracyclin repressor-like, C-terminal domain"/>
    <property type="match status" value="1"/>
</dbReference>
<protein>
    <submittedName>
        <fullName evidence="6">TetR family transcriptional regulator</fullName>
    </submittedName>
</protein>
<dbReference type="Pfam" id="PF00440">
    <property type="entry name" value="TetR_N"/>
    <property type="match status" value="1"/>
</dbReference>
<reference evidence="6 7" key="1">
    <citation type="submission" date="2016-04" db="EMBL/GenBank/DDBJ databases">
        <title>Draft Genome Sequences of Staphylococcus capitis Strain H36, S. capitis Strain H65, S. cohnii Strain H62, S. hominis Strain H69, Mycobacterium iranicum Strain H39, Plantibacter sp. Strain H53, Pseudomonas oryzihabitans Strain H72, and Microbacterium sp. Strain H83, isolated from residential settings.</title>
        <authorList>
            <person name="Lymperopoulou D."/>
            <person name="Adams R.I."/>
            <person name="Lindow S."/>
            <person name="Coil D.A."/>
            <person name="Jospin G."/>
            <person name="Eisen J.A."/>
        </authorList>
    </citation>
    <scope>NUCLEOTIDE SEQUENCE [LARGE SCALE GENOMIC DNA]</scope>
    <source>
        <strain evidence="6 7">H39</strain>
    </source>
</reference>
<dbReference type="Pfam" id="PF13305">
    <property type="entry name" value="TetR_C_33"/>
    <property type="match status" value="1"/>
</dbReference>
<keyword evidence="3" id="KW-0804">Transcription</keyword>
<evidence type="ECO:0000313" key="7">
    <source>
        <dbReference type="Proteomes" id="UP000078396"/>
    </source>
</evidence>
<dbReference type="EMBL" id="LWCS01000003">
    <property type="protein sequence ID" value="OAN41537.1"/>
    <property type="molecule type" value="Genomic_DNA"/>
</dbReference>
<organism evidence="6 7">
    <name type="scientific">Mycolicibacterium iranicum</name>
    <name type="common">Mycobacterium iranicum</name>
    <dbReference type="NCBI Taxonomy" id="912594"/>
    <lineage>
        <taxon>Bacteria</taxon>
        <taxon>Bacillati</taxon>
        <taxon>Actinomycetota</taxon>
        <taxon>Actinomycetes</taxon>
        <taxon>Mycobacteriales</taxon>
        <taxon>Mycobacteriaceae</taxon>
        <taxon>Mycolicibacterium</taxon>
    </lineage>
</organism>
<dbReference type="GO" id="GO:0003700">
    <property type="term" value="F:DNA-binding transcription factor activity"/>
    <property type="evidence" value="ECO:0007669"/>
    <property type="project" value="TreeGrafter"/>
</dbReference>
<evidence type="ECO:0000256" key="1">
    <source>
        <dbReference type="ARBA" id="ARBA00023015"/>
    </source>
</evidence>
<dbReference type="Proteomes" id="UP000078396">
    <property type="component" value="Unassembled WGS sequence"/>
</dbReference>
<dbReference type="AlphaFoldDB" id="A0A178M0X6"/>
<keyword evidence="1" id="KW-0805">Transcription regulation</keyword>
<dbReference type="InterPro" id="IPR001647">
    <property type="entry name" value="HTH_TetR"/>
</dbReference>
<dbReference type="PANTHER" id="PTHR30055:SF209">
    <property type="entry name" value="POSSIBLE TRANSCRIPTIONAL REGULATORY PROTEIN (PROBABLY TETR-FAMILY)"/>
    <property type="match status" value="1"/>
</dbReference>
<keyword evidence="2 4" id="KW-0238">DNA-binding</keyword>
<dbReference type="STRING" id="912594.AWC12_18265"/>
<dbReference type="InterPro" id="IPR009057">
    <property type="entry name" value="Homeodomain-like_sf"/>
</dbReference>
<gene>
    <name evidence="6" type="ORF">A4X20_13105</name>
</gene>
<dbReference type="SUPFAM" id="SSF46689">
    <property type="entry name" value="Homeodomain-like"/>
    <property type="match status" value="1"/>
</dbReference>
<comment type="caution">
    <text evidence="6">The sequence shown here is derived from an EMBL/GenBank/DDBJ whole genome shotgun (WGS) entry which is preliminary data.</text>
</comment>
<feature type="DNA-binding region" description="H-T-H motif" evidence="4">
    <location>
        <begin position="29"/>
        <end position="48"/>
    </location>
</feature>
<dbReference type="PANTHER" id="PTHR30055">
    <property type="entry name" value="HTH-TYPE TRANSCRIPTIONAL REGULATOR RUTR"/>
    <property type="match status" value="1"/>
</dbReference>
<dbReference type="GO" id="GO:0000976">
    <property type="term" value="F:transcription cis-regulatory region binding"/>
    <property type="evidence" value="ECO:0007669"/>
    <property type="project" value="TreeGrafter"/>
</dbReference>
<evidence type="ECO:0000313" key="6">
    <source>
        <dbReference type="EMBL" id="OAN41537.1"/>
    </source>
</evidence>
<dbReference type="InterPro" id="IPR036271">
    <property type="entry name" value="Tet_transcr_reg_TetR-rel_C_sf"/>
</dbReference>
<dbReference type="PROSITE" id="PS50977">
    <property type="entry name" value="HTH_TETR_2"/>
    <property type="match status" value="1"/>
</dbReference>
<evidence type="ECO:0000256" key="2">
    <source>
        <dbReference type="ARBA" id="ARBA00023125"/>
    </source>
</evidence>
<evidence type="ECO:0000256" key="3">
    <source>
        <dbReference type="ARBA" id="ARBA00023163"/>
    </source>
</evidence>